<accession>A0A8S0T407</accession>
<sequence>MLKVGVTNFRNAWESMGPDCERIDEYDLGTRESLAEAVNAVIQLLGMQPCEARLLLLCNVNVLARISLGIDGAKEVAMKLTVRSEDENVSDAIHETVASG</sequence>
<dbReference type="GO" id="GO:0030126">
    <property type="term" value="C:COPI vesicle coat"/>
    <property type="evidence" value="ECO:0007669"/>
    <property type="project" value="TreeGrafter"/>
</dbReference>
<dbReference type="InterPro" id="IPR017106">
    <property type="entry name" value="Coatomer_gsu"/>
</dbReference>
<comment type="caution">
    <text evidence="2">The sequence shown here is derived from an EMBL/GenBank/DDBJ whole genome shotgun (WGS) entry which is preliminary data.</text>
</comment>
<organism evidence="2 3">
    <name type="scientific">Olea europaea subsp. europaea</name>
    <dbReference type="NCBI Taxonomy" id="158383"/>
    <lineage>
        <taxon>Eukaryota</taxon>
        <taxon>Viridiplantae</taxon>
        <taxon>Streptophyta</taxon>
        <taxon>Embryophyta</taxon>
        <taxon>Tracheophyta</taxon>
        <taxon>Spermatophyta</taxon>
        <taxon>Magnoliopsida</taxon>
        <taxon>eudicotyledons</taxon>
        <taxon>Gunneridae</taxon>
        <taxon>Pentapetalae</taxon>
        <taxon>asterids</taxon>
        <taxon>lamiids</taxon>
        <taxon>Lamiales</taxon>
        <taxon>Oleaceae</taxon>
        <taxon>Oleeae</taxon>
        <taxon>Olea</taxon>
    </lineage>
</organism>
<keyword evidence="3" id="KW-1185">Reference proteome</keyword>
<dbReference type="PANTHER" id="PTHR10261">
    <property type="entry name" value="COATOMER SUBUNIT GAMMA"/>
    <property type="match status" value="1"/>
</dbReference>
<dbReference type="GO" id="GO:0006888">
    <property type="term" value="P:endoplasmic reticulum to Golgi vesicle-mediated transport"/>
    <property type="evidence" value="ECO:0007669"/>
    <property type="project" value="TreeGrafter"/>
</dbReference>
<name>A0A8S0T407_OLEEU</name>
<dbReference type="GO" id="GO:0000139">
    <property type="term" value="C:Golgi membrane"/>
    <property type="evidence" value="ECO:0007669"/>
    <property type="project" value="TreeGrafter"/>
</dbReference>
<dbReference type="GO" id="GO:0005793">
    <property type="term" value="C:endoplasmic reticulum-Golgi intermediate compartment"/>
    <property type="evidence" value="ECO:0007669"/>
    <property type="project" value="TreeGrafter"/>
</dbReference>
<dbReference type="GO" id="GO:0009306">
    <property type="term" value="P:protein secretion"/>
    <property type="evidence" value="ECO:0007669"/>
    <property type="project" value="TreeGrafter"/>
</dbReference>
<dbReference type="AlphaFoldDB" id="A0A8S0T407"/>
<dbReference type="Proteomes" id="UP000594638">
    <property type="component" value="Unassembled WGS sequence"/>
</dbReference>
<reference evidence="2 3" key="1">
    <citation type="submission" date="2019-12" db="EMBL/GenBank/DDBJ databases">
        <authorList>
            <person name="Alioto T."/>
            <person name="Alioto T."/>
            <person name="Gomez Garrido J."/>
        </authorList>
    </citation>
    <scope>NUCLEOTIDE SEQUENCE [LARGE SCALE GENOMIC DNA]</scope>
</reference>
<dbReference type="GO" id="GO:0006891">
    <property type="term" value="P:intra-Golgi vesicle-mediated transport"/>
    <property type="evidence" value="ECO:0007669"/>
    <property type="project" value="TreeGrafter"/>
</dbReference>
<dbReference type="SUPFAM" id="SSF55711">
    <property type="entry name" value="Subdomain of clathrin and coatomer appendage domain"/>
    <property type="match status" value="1"/>
</dbReference>
<evidence type="ECO:0000313" key="3">
    <source>
        <dbReference type="Proteomes" id="UP000594638"/>
    </source>
</evidence>
<feature type="domain" description="Coatomer subunit gamma C-terminal" evidence="1">
    <location>
        <begin position="2"/>
        <end position="52"/>
    </location>
</feature>
<dbReference type="OrthoDB" id="1074925at2759"/>
<dbReference type="Gramene" id="OE9A016844T1">
    <property type="protein sequence ID" value="OE9A016844C1"/>
    <property type="gene ID" value="OE9A016844"/>
</dbReference>
<dbReference type="InterPro" id="IPR032154">
    <property type="entry name" value="Coatomer_g_Cpla"/>
</dbReference>
<dbReference type="InterPro" id="IPR009028">
    <property type="entry name" value="Coatomer/calthrin_app_sub_C"/>
</dbReference>
<protein>
    <submittedName>
        <fullName evidence="2">Coatomer subunit gamma-2</fullName>
    </submittedName>
</protein>
<evidence type="ECO:0000259" key="1">
    <source>
        <dbReference type="Pfam" id="PF16381"/>
    </source>
</evidence>
<dbReference type="Pfam" id="PF16381">
    <property type="entry name" value="Coatomer_g_Cpla"/>
    <property type="match status" value="2"/>
</dbReference>
<feature type="domain" description="Coatomer subunit gamma C-terminal" evidence="1">
    <location>
        <begin position="58"/>
        <end position="97"/>
    </location>
</feature>
<dbReference type="Gene3D" id="3.30.310.10">
    <property type="entry name" value="TATA-Binding Protein"/>
    <property type="match status" value="2"/>
</dbReference>
<dbReference type="GO" id="GO:0006886">
    <property type="term" value="P:intracellular protein transport"/>
    <property type="evidence" value="ECO:0007669"/>
    <property type="project" value="InterPro"/>
</dbReference>
<proteinExistence type="predicted"/>
<gene>
    <name evidence="2" type="ORF">OLEA9_A016844</name>
</gene>
<dbReference type="InterPro" id="IPR012295">
    <property type="entry name" value="TBP_dom_sf"/>
</dbReference>
<dbReference type="EMBL" id="CACTIH010005613">
    <property type="protein sequence ID" value="CAA2998976.1"/>
    <property type="molecule type" value="Genomic_DNA"/>
</dbReference>
<dbReference type="PANTHER" id="PTHR10261:SF0">
    <property type="entry name" value="COATOMER SUBUNIT GAMMA-2"/>
    <property type="match status" value="1"/>
</dbReference>
<evidence type="ECO:0000313" key="2">
    <source>
        <dbReference type="EMBL" id="CAA2998976.1"/>
    </source>
</evidence>
<dbReference type="GO" id="GO:0005783">
    <property type="term" value="C:endoplasmic reticulum"/>
    <property type="evidence" value="ECO:0007669"/>
    <property type="project" value="TreeGrafter"/>
</dbReference>